<dbReference type="InterPro" id="IPR053158">
    <property type="entry name" value="CapK_Type1_Caps_Biosynth"/>
</dbReference>
<name>B3PF92_CELJU</name>
<dbReference type="Proteomes" id="UP000001036">
    <property type="component" value="Chromosome"/>
</dbReference>
<protein>
    <submittedName>
        <fullName evidence="1">CapK related-protein</fullName>
    </submittedName>
</protein>
<dbReference type="PANTHER" id="PTHR36932:SF1">
    <property type="entry name" value="CAPSULAR POLYSACCHARIDE BIOSYNTHESIS PROTEIN"/>
    <property type="match status" value="1"/>
</dbReference>
<gene>
    <name evidence="1" type="primary">cAPK</name>
    <name evidence="1" type="ordered locus">CJA_3406</name>
</gene>
<dbReference type="eggNOG" id="COG1541">
    <property type="taxonomic scope" value="Bacteria"/>
</dbReference>
<evidence type="ECO:0000313" key="1">
    <source>
        <dbReference type="EMBL" id="ACE83911.1"/>
    </source>
</evidence>
<dbReference type="SUPFAM" id="SSF56801">
    <property type="entry name" value="Acetyl-CoA synthetase-like"/>
    <property type="match status" value="1"/>
</dbReference>
<dbReference type="HOGENOM" id="CLU_035301_5_2_6"/>
<dbReference type="EMBL" id="CP000934">
    <property type="protein sequence ID" value="ACE83911.1"/>
    <property type="molecule type" value="Genomic_DNA"/>
</dbReference>
<keyword evidence="2" id="KW-1185">Reference proteome</keyword>
<evidence type="ECO:0000313" key="2">
    <source>
        <dbReference type="Proteomes" id="UP000001036"/>
    </source>
</evidence>
<dbReference type="PANTHER" id="PTHR36932">
    <property type="entry name" value="CAPSULAR POLYSACCHARIDE BIOSYNTHESIS PROTEIN"/>
    <property type="match status" value="1"/>
</dbReference>
<dbReference type="KEGG" id="cja:CJA_3406"/>
<proteinExistence type="predicted"/>
<organism evidence="1 2">
    <name type="scientific">Cellvibrio japonicus (strain Ueda107)</name>
    <name type="common">Pseudomonas fluorescens subsp. cellulosa</name>
    <dbReference type="NCBI Taxonomy" id="498211"/>
    <lineage>
        <taxon>Bacteria</taxon>
        <taxon>Pseudomonadati</taxon>
        <taxon>Pseudomonadota</taxon>
        <taxon>Gammaproteobacteria</taxon>
        <taxon>Cellvibrionales</taxon>
        <taxon>Cellvibrionaceae</taxon>
        <taxon>Cellvibrio</taxon>
    </lineage>
</organism>
<sequence length="449" mass="51761">MLKKIDRLLGSLAYRLWDWKEGYVRLNTFNQLRQCEHWPPHQLQQWQEQRLTQLLRHAHKTSDWYKPIIERACLNLNQTITLADLQNLPITTKLDIRDNTDKFISSDYQKTSLVKAKTGGSTGVSLNLFFDRHCQKLRNGAQLYADAFSGWKPGARIAAIWGNPPTPRTLKQKIRAFLLDRMIYLDTMDLNPQSMAAFVTRWRSFQPDMIFGHAHSIYLFAKYLHEQQIIDLNPQGIVATSMMLLDHERQLIEQTFGCKVSNRYGCEEVGLIAVECEQHQGMHINSPHIILECLNEQGQPCAPGETGKLVITDLNNWGMPLIRYRVEDMGVLTHRVCSCGRTTPLLGRLEGRVADFLKKPDGGQVAGVSLVERTLTKIPGVEQMQLVQENLYEIIIHRVKGVEYTSQTDILLMEEFRQVFDDRINLIIRDVEKIPQEKSGKYRFSICKI</sequence>
<accession>B3PF92</accession>
<dbReference type="InterPro" id="IPR042099">
    <property type="entry name" value="ANL_N_sf"/>
</dbReference>
<dbReference type="Gene3D" id="3.40.50.12780">
    <property type="entry name" value="N-terminal domain of ligase-like"/>
    <property type="match status" value="1"/>
</dbReference>
<dbReference type="AlphaFoldDB" id="B3PF92"/>
<reference evidence="1 2" key="1">
    <citation type="journal article" date="2008" name="J. Bacteriol.">
        <title>Insights into plant cell wall degradation from the genome sequence of the soil bacterium Cellvibrio japonicus.</title>
        <authorList>
            <person name="Deboy R.T."/>
            <person name="Mongodin E.F."/>
            <person name="Fouts D.E."/>
            <person name="Tailford L.E."/>
            <person name="Khouri H."/>
            <person name="Emerson J.B."/>
            <person name="Mohamoud Y."/>
            <person name="Watkins K."/>
            <person name="Henrissat B."/>
            <person name="Gilbert H.J."/>
            <person name="Nelson K.E."/>
        </authorList>
    </citation>
    <scope>NUCLEOTIDE SEQUENCE [LARGE SCALE GENOMIC DNA]</scope>
    <source>
        <strain evidence="1 2">Ueda107</strain>
    </source>
</reference>
<dbReference type="STRING" id="498211.CJA_3406"/>